<evidence type="ECO:0000259" key="12">
    <source>
        <dbReference type="Pfam" id="PF07730"/>
    </source>
</evidence>
<evidence type="ECO:0000256" key="4">
    <source>
        <dbReference type="ARBA" id="ARBA00022679"/>
    </source>
</evidence>
<dbReference type="OrthoDB" id="227596at2"/>
<keyword evidence="5" id="KW-0547">Nucleotide-binding</keyword>
<dbReference type="InterPro" id="IPR003594">
    <property type="entry name" value="HATPase_dom"/>
</dbReference>
<evidence type="ECO:0000256" key="7">
    <source>
        <dbReference type="ARBA" id="ARBA00022840"/>
    </source>
</evidence>
<keyword evidence="8" id="KW-0902">Two-component regulatory system</keyword>
<dbReference type="InterPro" id="IPR011712">
    <property type="entry name" value="Sig_transdc_His_kin_sub3_dim/P"/>
</dbReference>
<proteinExistence type="predicted"/>
<gene>
    <name evidence="13" type="ORF">D641_0109185</name>
</gene>
<evidence type="ECO:0000256" key="8">
    <source>
        <dbReference type="ARBA" id="ARBA00023012"/>
    </source>
</evidence>
<dbReference type="RefSeq" id="WP_017823366.1">
    <property type="nucleotide sequence ID" value="NZ_AORC01000010.1"/>
</dbReference>
<feature type="transmembrane region" description="Helical" evidence="10">
    <location>
        <begin position="36"/>
        <end position="57"/>
    </location>
</feature>
<dbReference type="SUPFAM" id="SSF55874">
    <property type="entry name" value="ATPase domain of HSP90 chaperone/DNA topoisomerase II/histidine kinase"/>
    <property type="match status" value="1"/>
</dbReference>
<protein>
    <recommendedName>
        <fullName evidence="2">histidine kinase</fullName>
        <ecNumber evidence="2">2.7.13.3</ecNumber>
    </recommendedName>
</protein>
<feature type="transmembrane region" description="Helical" evidence="10">
    <location>
        <begin position="132"/>
        <end position="153"/>
    </location>
</feature>
<dbReference type="Pfam" id="PF02518">
    <property type="entry name" value="HATPase_c"/>
    <property type="match status" value="1"/>
</dbReference>
<dbReference type="AlphaFoldDB" id="A0A022KTK4"/>
<dbReference type="GO" id="GO:0016020">
    <property type="term" value="C:membrane"/>
    <property type="evidence" value="ECO:0007669"/>
    <property type="project" value="InterPro"/>
</dbReference>
<dbReference type="HOGENOM" id="CLU_000445_20_1_11"/>
<keyword evidence="4" id="KW-0808">Transferase</keyword>
<evidence type="ECO:0000256" key="6">
    <source>
        <dbReference type="ARBA" id="ARBA00022777"/>
    </source>
</evidence>
<evidence type="ECO:0000256" key="3">
    <source>
        <dbReference type="ARBA" id="ARBA00022553"/>
    </source>
</evidence>
<dbReference type="PANTHER" id="PTHR24421">
    <property type="entry name" value="NITRATE/NITRITE SENSOR PROTEIN NARX-RELATED"/>
    <property type="match status" value="1"/>
</dbReference>
<keyword evidence="9" id="KW-0175">Coiled coil</keyword>
<evidence type="ECO:0000256" key="9">
    <source>
        <dbReference type="SAM" id="Coils"/>
    </source>
</evidence>
<keyword evidence="7" id="KW-0067">ATP-binding</keyword>
<dbReference type="Proteomes" id="UP000019754">
    <property type="component" value="Unassembled WGS sequence"/>
</dbReference>
<keyword evidence="10" id="KW-0812">Transmembrane</keyword>
<feature type="domain" description="Signal transduction histidine kinase subgroup 3 dimerisation and phosphoacceptor" evidence="12">
    <location>
        <begin position="214"/>
        <end position="279"/>
    </location>
</feature>
<feature type="coiled-coil region" evidence="9">
    <location>
        <begin position="161"/>
        <end position="216"/>
    </location>
</feature>
<evidence type="ECO:0000259" key="11">
    <source>
        <dbReference type="Pfam" id="PF02518"/>
    </source>
</evidence>
<evidence type="ECO:0000256" key="2">
    <source>
        <dbReference type="ARBA" id="ARBA00012438"/>
    </source>
</evidence>
<feature type="transmembrane region" description="Helical" evidence="10">
    <location>
        <begin position="69"/>
        <end position="94"/>
    </location>
</feature>
<dbReference type="EC" id="2.7.13.3" evidence="2"/>
<dbReference type="GO" id="GO:0005524">
    <property type="term" value="F:ATP binding"/>
    <property type="evidence" value="ECO:0007669"/>
    <property type="project" value="UniProtKB-KW"/>
</dbReference>
<dbReference type="Gene3D" id="1.20.5.1930">
    <property type="match status" value="1"/>
</dbReference>
<feature type="domain" description="Histidine kinase/HSP90-like ATPase" evidence="11">
    <location>
        <begin position="327"/>
        <end position="419"/>
    </location>
</feature>
<organism evidence="13 14">
    <name type="scientific">Brachybacterium muris UCD-AY4</name>
    <dbReference type="NCBI Taxonomy" id="1249481"/>
    <lineage>
        <taxon>Bacteria</taxon>
        <taxon>Bacillati</taxon>
        <taxon>Actinomycetota</taxon>
        <taxon>Actinomycetes</taxon>
        <taxon>Micrococcales</taxon>
        <taxon>Dermabacteraceae</taxon>
        <taxon>Brachybacterium</taxon>
    </lineage>
</organism>
<dbReference type="GO" id="GO:0046983">
    <property type="term" value="F:protein dimerization activity"/>
    <property type="evidence" value="ECO:0007669"/>
    <property type="project" value="InterPro"/>
</dbReference>
<dbReference type="InterPro" id="IPR050482">
    <property type="entry name" value="Sensor_HK_TwoCompSys"/>
</dbReference>
<keyword evidence="10" id="KW-1133">Transmembrane helix</keyword>
<keyword evidence="3" id="KW-0597">Phosphoprotein</keyword>
<evidence type="ECO:0000256" key="1">
    <source>
        <dbReference type="ARBA" id="ARBA00000085"/>
    </source>
</evidence>
<keyword evidence="10" id="KW-0472">Membrane</keyword>
<accession>A0A022KTK4</accession>
<evidence type="ECO:0000256" key="10">
    <source>
        <dbReference type="SAM" id="Phobius"/>
    </source>
</evidence>
<dbReference type="STRING" id="1249481.D641_0109185"/>
<comment type="caution">
    <text evidence="13">The sequence shown here is derived from an EMBL/GenBank/DDBJ whole genome shotgun (WGS) entry which is preliminary data.</text>
</comment>
<dbReference type="Pfam" id="PF07730">
    <property type="entry name" value="HisKA_3"/>
    <property type="match status" value="1"/>
</dbReference>
<dbReference type="GO" id="GO:0000155">
    <property type="term" value="F:phosphorelay sensor kinase activity"/>
    <property type="evidence" value="ECO:0007669"/>
    <property type="project" value="InterPro"/>
</dbReference>
<reference evidence="13 14" key="1">
    <citation type="journal article" date="2013" name="Genome Announc.">
        <title>Draft genome sequence of an Actinobacterium, Brachybacterium muris strain UCD-AY4.</title>
        <authorList>
            <person name="Lo J.R."/>
            <person name="Lang J.M."/>
            <person name="Darling A.E."/>
            <person name="Eisen J.A."/>
            <person name="Coil D.A."/>
        </authorList>
    </citation>
    <scope>NUCLEOTIDE SEQUENCE [LARGE SCALE GENOMIC DNA]</scope>
    <source>
        <strain evidence="13 14">UCD-AY4</strain>
    </source>
</reference>
<dbReference type="PANTHER" id="PTHR24421:SF10">
    <property type="entry name" value="NITRATE_NITRITE SENSOR PROTEIN NARQ"/>
    <property type="match status" value="1"/>
</dbReference>
<dbReference type="Gene3D" id="3.30.565.10">
    <property type="entry name" value="Histidine kinase-like ATPase, C-terminal domain"/>
    <property type="match status" value="1"/>
</dbReference>
<feature type="transmembrane region" description="Helical" evidence="10">
    <location>
        <begin position="100"/>
        <end position="120"/>
    </location>
</feature>
<evidence type="ECO:0000313" key="14">
    <source>
        <dbReference type="Proteomes" id="UP000019754"/>
    </source>
</evidence>
<dbReference type="EMBL" id="AORC01000010">
    <property type="protein sequence ID" value="EYT49199.1"/>
    <property type="molecule type" value="Genomic_DNA"/>
</dbReference>
<keyword evidence="14" id="KW-1185">Reference proteome</keyword>
<comment type="catalytic activity">
    <reaction evidence="1">
        <text>ATP + protein L-histidine = ADP + protein N-phospho-L-histidine.</text>
        <dbReference type="EC" id="2.7.13.3"/>
    </reaction>
</comment>
<dbReference type="CDD" id="cd16917">
    <property type="entry name" value="HATPase_UhpB-NarQ-NarX-like"/>
    <property type="match status" value="1"/>
</dbReference>
<keyword evidence="6" id="KW-0418">Kinase</keyword>
<dbReference type="InterPro" id="IPR036890">
    <property type="entry name" value="HATPase_C_sf"/>
</dbReference>
<evidence type="ECO:0000256" key="5">
    <source>
        <dbReference type="ARBA" id="ARBA00022741"/>
    </source>
</evidence>
<name>A0A022KTK4_9MICO</name>
<evidence type="ECO:0000313" key="13">
    <source>
        <dbReference type="EMBL" id="EYT49199.1"/>
    </source>
</evidence>
<sequence>MAVAESLGAVLFGTLLLLLSFGTVLAEFADDPPGGLVALHLGDLLIGLLIGVLIGPLRFLAHTRTGTALHLLAVTLSGFSLAGLPAGLIALYRLGRKRRLWLDLCAIALLLAATLGLLSLDSMARGTGADGTWSIAVIISIAIAVTALVLGRLSGTRAALVASLRQQAEAAERERIAAEQAREAAEHARASAEQARASMERARASAEAQVRAEERTAIARDMHDSVSHHLATIAMHAGAMSYRKDLPPEQLRSIATTVRDAAQQANAELREVLVALRSDEGSQPLATAPALQDIVDRARLRGQPVTLTWKDLDAEALDRRGRSTVVALSRVLTEMITNAAKHAPGAPLTVLLHRREDRLVMTAVNPHPSTDSTAPADAADDLAGPVLSTGHGLIGLQERARLLGGDVRIEDDGTTFRVEAWMPW</sequence>